<dbReference type="SUPFAM" id="SSF53098">
    <property type="entry name" value="Ribonuclease H-like"/>
    <property type="match status" value="1"/>
</dbReference>
<dbReference type="GO" id="GO:0003676">
    <property type="term" value="F:nucleic acid binding"/>
    <property type="evidence" value="ECO:0007669"/>
    <property type="project" value="InterPro"/>
</dbReference>
<dbReference type="SMART" id="SM00950">
    <property type="entry name" value="Piwi"/>
    <property type="match status" value="1"/>
</dbReference>
<dbReference type="STRING" id="34508.A0A4U5PAK0"/>
<dbReference type="OrthoDB" id="10252740at2759"/>
<sequence>MVFNMMGSKYPDKLPAHTKGNPKVPLVSNSFEVSLGDKIIHVYDVSIIQDCESRGRKKVIDWSTSSGDSAKRRIKLAVSKEIFKKALEVKKFASKEAALVFDFSKILFSSEKLKDHLCSAIILTPEDFDVLPSFEGNSKLCRGTYTVRIVPTKAGSHQFRANDLEKALAKNQEDHSLRQFLEVATSFKPIQEGTHKFFRGILHDVRTSAPGRRDLQNGPFEIAYGISKGARIIGDMDNPKAALVMDSKRFAVYSESKETFLEDIQKVLGDKDLKIHLPRITKMFQGVTLGHCFNKAVEVKFSSLSNVLAEKLTFENSDGQKSFIVDYLEERYENYQCRARRWPVVVDKFPGRSGDVCYYPLDILYVKEGQLVPLPLQQEFGITQELLKEVSKPHLRSAEIGRAPKDLELNARNAHLREHGINVKQAPIKLEGYRAQPPKLGYANGQTAAVDANRANWEAGRYIYPAKVDSFRYFVRQGCMGRDQANLFLNKFLDMCRSKGLDMPKPQIEFIKGPLALKNLLSAEDKAVGKKKSVTFVLFVDSEKSKTHDALKFYEAKYQILTQQVRSETTFKAGRQTMENIVAKTNEKCFGQNYAIHGDEFISTKDTLILAYDVWHPTGASAQKRILDIPDDTPSVVGMSFNGGVHADGFIGFYAYQEPLQERVDVLKSYMQHILRIFKKTRGLLPKNIVVIRDGVSEGQFDMVCQHELASIRAGCRQFANAEKVGWNPKFMVVTVTKRHDKRFFVQDGHRVLNPPPGTVVDCTVTRPDMTEIFLQPHRPFQGSAKAAAYSLLVNELEIPKQKSGSDLWLTNFLMKLCYSHQIAPSSISIPEPVKQADEWAKRGAANLEFLKRENGDKSLDMHNFLKSSSEGSFYDWAALSDALGYHTKRLEGTRANA</sequence>
<name>A0A4U5PAK0_STECR</name>
<dbReference type="InterPro" id="IPR003165">
    <property type="entry name" value="Piwi"/>
</dbReference>
<evidence type="ECO:0000259" key="1">
    <source>
        <dbReference type="PROSITE" id="PS50822"/>
    </source>
</evidence>
<reference evidence="2 3" key="1">
    <citation type="journal article" date="2015" name="Genome Biol.">
        <title>Comparative genomics of Steinernema reveals deeply conserved gene regulatory networks.</title>
        <authorList>
            <person name="Dillman A.R."/>
            <person name="Macchietto M."/>
            <person name="Porter C.F."/>
            <person name="Rogers A."/>
            <person name="Williams B."/>
            <person name="Antoshechkin I."/>
            <person name="Lee M.M."/>
            <person name="Goodwin Z."/>
            <person name="Lu X."/>
            <person name="Lewis E.E."/>
            <person name="Goodrich-Blair H."/>
            <person name="Stock S.P."/>
            <person name="Adams B.J."/>
            <person name="Sternberg P.W."/>
            <person name="Mortazavi A."/>
        </authorList>
    </citation>
    <scope>NUCLEOTIDE SEQUENCE [LARGE SCALE GENOMIC DNA]</scope>
    <source>
        <strain evidence="2 3">ALL</strain>
    </source>
</reference>
<dbReference type="Gene3D" id="3.40.50.2300">
    <property type="match status" value="1"/>
</dbReference>
<dbReference type="Gene3D" id="2.170.260.10">
    <property type="entry name" value="paz domain"/>
    <property type="match status" value="1"/>
</dbReference>
<dbReference type="EMBL" id="AZBU02000002">
    <property type="protein sequence ID" value="TKR93210.1"/>
    <property type="molecule type" value="Genomic_DNA"/>
</dbReference>
<dbReference type="Proteomes" id="UP000298663">
    <property type="component" value="Unassembled WGS sequence"/>
</dbReference>
<dbReference type="InterPro" id="IPR036085">
    <property type="entry name" value="PAZ_dom_sf"/>
</dbReference>
<dbReference type="Gene3D" id="3.30.420.10">
    <property type="entry name" value="Ribonuclease H-like superfamily/Ribonuclease H"/>
    <property type="match status" value="1"/>
</dbReference>
<dbReference type="Pfam" id="PF02171">
    <property type="entry name" value="Piwi"/>
    <property type="match status" value="1"/>
</dbReference>
<feature type="domain" description="Piwi" evidence="1">
    <location>
        <begin position="535"/>
        <end position="849"/>
    </location>
</feature>
<dbReference type="SUPFAM" id="SSF101690">
    <property type="entry name" value="PAZ domain"/>
    <property type="match status" value="1"/>
</dbReference>
<evidence type="ECO:0000313" key="2">
    <source>
        <dbReference type="EMBL" id="TKR93210.1"/>
    </source>
</evidence>
<dbReference type="Pfam" id="PF16486">
    <property type="entry name" value="ArgoN"/>
    <property type="match status" value="1"/>
</dbReference>
<dbReference type="InterPro" id="IPR032474">
    <property type="entry name" value="Argonaute_N"/>
</dbReference>
<dbReference type="PANTHER" id="PTHR22891">
    <property type="entry name" value="EUKARYOTIC TRANSLATION INITIATION FACTOR 2C"/>
    <property type="match status" value="1"/>
</dbReference>
<reference evidence="2 3" key="2">
    <citation type="journal article" date="2019" name="G3 (Bethesda)">
        <title>Hybrid Assembly of the Genome of the Entomopathogenic Nematode Steinernema carpocapsae Identifies the X-Chromosome.</title>
        <authorList>
            <person name="Serra L."/>
            <person name="Macchietto M."/>
            <person name="Macias-Munoz A."/>
            <person name="McGill C.J."/>
            <person name="Rodriguez I.M."/>
            <person name="Rodriguez B."/>
            <person name="Murad R."/>
            <person name="Mortazavi A."/>
        </authorList>
    </citation>
    <scope>NUCLEOTIDE SEQUENCE [LARGE SCALE GENOMIC DNA]</scope>
    <source>
        <strain evidence="2 3">ALL</strain>
    </source>
</reference>
<dbReference type="InterPro" id="IPR036397">
    <property type="entry name" value="RNaseH_sf"/>
</dbReference>
<dbReference type="AlphaFoldDB" id="A0A4U5PAK0"/>
<dbReference type="InterPro" id="IPR012337">
    <property type="entry name" value="RNaseH-like_sf"/>
</dbReference>
<dbReference type="PROSITE" id="PS50822">
    <property type="entry name" value="PIWI"/>
    <property type="match status" value="1"/>
</dbReference>
<proteinExistence type="predicted"/>
<evidence type="ECO:0000313" key="3">
    <source>
        <dbReference type="Proteomes" id="UP000298663"/>
    </source>
</evidence>
<gene>
    <name evidence="2" type="ORF">L596_007707</name>
</gene>
<comment type="caution">
    <text evidence="2">The sequence shown here is derived from an EMBL/GenBank/DDBJ whole genome shotgun (WGS) entry which is preliminary data.</text>
</comment>
<keyword evidence="3" id="KW-1185">Reference proteome</keyword>
<protein>
    <recommendedName>
        <fullName evidence="1">Piwi domain-containing protein</fullName>
    </recommendedName>
</protein>
<accession>A0A4U5PAK0</accession>
<organism evidence="2 3">
    <name type="scientific">Steinernema carpocapsae</name>
    <name type="common">Entomopathogenic nematode</name>
    <dbReference type="NCBI Taxonomy" id="34508"/>
    <lineage>
        <taxon>Eukaryota</taxon>
        <taxon>Metazoa</taxon>
        <taxon>Ecdysozoa</taxon>
        <taxon>Nematoda</taxon>
        <taxon>Chromadorea</taxon>
        <taxon>Rhabditida</taxon>
        <taxon>Tylenchina</taxon>
        <taxon>Panagrolaimomorpha</taxon>
        <taxon>Strongyloidoidea</taxon>
        <taxon>Steinernematidae</taxon>
        <taxon>Steinernema</taxon>
    </lineage>
</organism>